<dbReference type="PANTHER" id="PTHR46091:SF3">
    <property type="entry name" value="AMINE OXIDASE DOMAIN-CONTAINING PROTEIN"/>
    <property type="match status" value="1"/>
</dbReference>
<keyword evidence="3" id="KW-0274">FAD</keyword>
<dbReference type="Gene3D" id="3.50.50.60">
    <property type="entry name" value="FAD/NAD(P)-binding domain"/>
    <property type="match status" value="2"/>
</dbReference>
<dbReference type="InterPro" id="IPR002937">
    <property type="entry name" value="Amino_oxidase"/>
</dbReference>
<dbReference type="PANTHER" id="PTHR46091">
    <property type="entry name" value="BLR7054 PROTEIN"/>
    <property type="match status" value="1"/>
</dbReference>
<evidence type="ECO:0000313" key="7">
    <source>
        <dbReference type="EMBL" id="RFC54924.1"/>
    </source>
</evidence>
<feature type="domain" description="Amine oxidase" evidence="6">
    <location>
        <begin position="14"/>
        <end position="472"/>
    </location>
</feature>
<dbReference type="RefSeq" id="WP_116879903.1">
    <property type="nucleotide sequence ID" value="NZ_QURB01000002.1"/>
</dbReference>
<gene>
    <name evidence="7" type="ORF">DXU93_03625</name>
</gene>
<evidence type="ECO:0000256" key="4">
    <source>
        <dbReference type="ARBA" id="ARBA00022857"/>
    </source>
</evidence>
<dbReference type="InterPro" id="IPR036188">
    <property type="entry name" value="FAD/NAD-bd_sf"/>
</dbReference>
<sequence length="506" mass="58064">MEKEYDIVIIGSGMGGLSASIILAKEGLKVCVLEKNNQYGGNLQTFVRDKTIFDTGVHYIGGLEKDQNLYQYFKYLGIIDDLRIKRMDQNAYDYVTFDDDPIKYPHAQGYDNFILQLTNIFPSERKTIEKYCNDINDVCNSFPMYNVEQGAPYKDGLLSIKAKDYFDELTDNEDLKAALAGTNSLYGGNGEKTPLYVHALSVNSYMQSAWRCINGGSQITKLLVKQLRKYGGDIFKHQEVIDFKFEDNQLIGVKTIKGDYFKAKQFISNIDINATIKMVGEERFRKSFRKRIERLKVTPSSFSIYISFKPESFPYLNHNIYHFKSKDLIWKATEYSPERWPEGYMASMGVHSENQKYAESLSVMTYMHFSEVEQWAETKNTVASKEERGKSYEEFKQKHIDLLIDELEKKFPDIRSCIHSVYASTPLSYRDYIGGQNGNMYGFEKDADNPMKTFISARTKIPNLFLTGQSVNMHGMLGVTIGSVVTCSEILGKEYLINKIKSEINE</sequence>
<dbReference type="AlphaFoldDB" id="A0A3E1EZE4"/>
<keyword evidence="8" id="KW-1185">Reference proteome</keyword>
<evidence type="ECO:0000313" key="8">
    <source>
        <dbReference type="Proteomes" id="UP000257127"/>
    </source>
</evidence>
<organism evidence="7 8">
    <name type="scientific">Brumimicrobium aurantiacum</name>
    <dbReference type="NCBI Taxonomy" id="1737063"/>
    <lineage>
        <taxon>Bacteria</taxon>
        <taxon>Pseudomonadati</taxon>
        <taxon>Bacteroidota</taxon>
        <taxon>Flavobacteriia</taxon>
        <taxon>Flavobacteriales</taxon>
        <taxon>Crocinitomicaceae</taxon>
        <taxon>Brumimicrobium</taxon>
    </lineage>
</organism>
<dbReference type="Pfam" id="PF01593">
    <property type="entry name" value="Amino_oxidase"/>
    <property type="match status" value="1"/>
</dbReference>
<keyword evidence="5" id="KW-0520">NAD</keyword>
<dbReference type="EMBL" id="QURB01000002">
    <property type="protein sequence ID" value="RFC54924.1"/>
    <property type="molecule type" value="Genomic_DNA"/>
</dbReference>
<keyword evidence="4" id="KW-0521">NADP</keyword>
<protein>
    <submittedName>
        <fullName evidence="7">NAD(P)/FAD-dependent oxidoreductase</fullName>
    </submittedName>
</protein>
<evidence type="ECO:0000256" key="1">
    <source>
        <dbReference type="ARBA" id="ARBA00022630"/>
    </source>
</evidence>
<keyword evidence="1" id="KW-0285">Flavoprotein</keyword>
<reference evidence="7 8" key="1">
    <citation type="submission" date="2018-08" db="EMBL/GenBank/DDBJ databases">
        <title>The draft genome squence of Brumimicrobium sp. N62.</title>
        <authorList>
            <person name="Du Z.-J."/>
            <person name="Luo H.-R."/>
        </authorList>
    </citation>
    <scope>NUCLEOTIDE SEQUENCE [LARGE SCALE GENOMIC DNA]</scope>
    <source>
        <strain evidence="7 8">N62</strain>
    </source>
</reference>
<comment type="caution">
    <text evidence="7">The sequence shown here is derived from an EMBL/GenBank/DDBJ whole genome shotgun (WGS) entry which is preliminary data.</text>
</comment>
<evidence type="ECO:0000256" key="2">
    <source>
        <dbReference type="ARBA" id="ARBA00022729"/>
    </source>
</evidence>
<evidence type="ECO:0000256" key="5">
    <source>
        <dbReference type="ARBA" id="ARBA00023027"/>
    </source>
</evidence>
<dbReference type="GO" id="GO:0016491">
    <property type="term" value="F:oxidoreductase activity"/>
    <property type="evidence" value="ECO:0007669"/>
    <property type="project" value="InterPro"/>
</dbReference>
<dbReference type="Proteomes" id="UP000257127">
    <property type="component" value="Unassembled WGS sequence"/>
</dbReference>
<evidence type="ECO:0000259" key="6">
    <source>
        <dbReference type="Pfam" id="PF01593"/>
    </source>
</evidence>
<dbReference type="InterPro" id="IPR052206">
    <property type="entry name" value="Retinol_saturase"/>
</dbReference>
<dbReference type="SUPFAM" id="SSF51905">
    <property type="entry name" value="FAD/NAD(P)-binding domain"/>
    <property type="match status" value="1"/>
</dbReference>
<keyword evidence="2" id="KW-0732">Signal</keyword>
<name>A0A3E1EZE4_9FLAO</name>
<accession>A0A3E1EZE4</accession>
<dbReference type="OrthoDB" id="9789960at2"/>
<evidence type="ECO:0000256" key="3">
    <source>
        <dbReference type="ARBA" id="ARBA00022827"/>
    </source>
</evidence>
<proteinExistence type="predicted"/>